<dbReference type="PROSITE" id="PS51274">
    <property type="entry name" value="GATASE_COBBQ"/>
    <property type="match status" value="1"/>
</dbReference>
<evidence type="ECO:0000256" key="3">
    <source>
        <dbReference type="ARBA" id="ARBA00022962"/>
    </source>
</evidence>
<dbReference type="GO" id="GO:0009236">
    <property type="term" value="P:cobalamin biosynthetic process"/>
    <property type="evidence" value="ECO:0007669"/>
    <property type="project" value="UniProtKB-UniRule"/>
</dbReference>
<dbReference type="PROSITE" id="PS51273">
    <property type="entry name" value="GATASE_TYPE_1"/>
    <property type="match status" value="1"/>
</dbReference>
<dbReference type="SMART" id="SM00382">
    <property type="entry name" value="AAA"/>
    <property type="match status" value="2"/>
</dbReference>
<feature type="compositionally biased region" description="Pro residues" evidence="5">
    <location>
        <begin position="547"/>
        <end position="557"/>
    </location>
</feature>
<evidence type="ECO:0000313" key="8">
    <source>
        <dbReference type="Proteomes" id="UP000614996"/>
    </source>
</evidence>
<dbReference type="InterPro" id="IPR011698">
    <property type="entry name" value="GATase_3"/>
</dbReference>
<dbReference type="InterPro" id="IPR033949">
    <property type="entry name" value="CobQ_GATase1"/>
</dbReference>
<dbReference type="Pfam" id="PF07685">
    <property type="entry name" value="GATase_3"/>
    <property type="match status" value="1"/>
</dbReference>
<comment type="similarity">
    <text evidence="4">Belongs to the CobB/CobQ family. CobQ subfamily.</text>
</comment>
<dbReference type="PANTHER" id="PTHR21343">
    <property type="entry name" value="DETHIOBIOTIN SYNTHETASE"/>
    <property type="match status" value="1"/>
</dbReference>
<evidence type="ECO:0000256" key="1">
    <source>
        <dbReference type="ARBA" id="ARBA00004953"/>
    </source>
</evidence>
<dbReference type="Gene3D" id="3.40.50.880">
    <property type="match status" value="1"/>
</dbReference>
<evidence type="ECO:0000256" key="2">
    <source>
        <dbReference type="ARBA" id="ARBA00022573"/>
    </source>
</evidence>
<feature type="region of interest" description="Disordered" evidence="5">
    <location>
        <begin position="503"/>
        <end position="579"/>
    </location>
</feature>
<feature type="compositionally biased region" description="Pro residues" evidence="5">
    <location>
        <begin position="503"/>
        <end position="530"/>
    </location>
</feature>
<dbReference type="UniPathway" id="UPA00148"/>
<dbReference type="NCBIfam" id="TIGR00313">
    <property type="entry name" value="cobQ"/>
    <property type="match status" value="1"/>
</dbReference>
<dbReference type="NCBIfam" id="NF001989">
    <property type="entry name" value="PRK00784.1"/>
    <property type="match status" value="1"/>
</dbReference>
<dbReference type="SUPFAM" id="SSF52540">
    <property type="entry name" value="P-loop containing nucleoside triphosphate hydrolases"/>
    <property type="match status" value="2"/>
</dbReference>
<dbReference type="InterPro" id="IPR004459">
    <property type="entry name" value="CobQ_synth"/>
</dbReference>
<dbReference type="AlphaFoldDB" id="A0A8J4AEJ6"/>
<comment type="function">
    <text evidence="4">Catalyzes amidations at positions B, D, E, and G on adenosylcobyrinic A,C-diamide. NH(2) groups are provided by glutamine, and one molecule of ATP is hydrogenolyzed for each amidation.</text>
</comment>
<dbReference type="InterPro" id="IPR029062">
    <property type="entry name" value="Class_I_gatase-like"/>
</dbReference>
<evidence type="ECO:0000256" key="4">
    <source>
        <dbReference type="HAMAP-Rule" id="MF_00028"/>
    </source>
</evidence>
<accession>A0A8J4AEJ6</accession>
<dbReference type="InterPro" id="IPR003593">
    <property type="entry name" value="AAA+_ATPase"/>
</dbReference>
<dbReference type="Gene3D" id="3.40.50.300">
    <property type="entry name" value="P-loop containing nucleotide triphosphate hydrolases"/>
    <property type="match status" value="2"/>
</dbReference>
<feature type="domain" description="AAA+ ATPase" evidence="6">
    <location>
        <begin position="4"/>
        <end position="189"/>
    </location>
</feature>
<dbReference type="Proteomes" id="UP000614996">
    <property type="component" value="Unassembled WGS sequence"/>
</dbReference>
<keyword evidence="3 4" id="KW-0315">Glutamine amidotransferase</keyword>
<reference evidence="8" key="1">
    <citation type="journal article" date="2021" name="Int. J. Syst. Evol. Microbiol.">
        <title>Actinocatenispora comari sp. nov., an endophytic actinomycete isolated from aerial parts of Comarum salesowianum.</title>
        <authorList>
            <person name="Oyunbileg N."/>
            <person name="Iizaka Y."/>
            <person name="Hamada M."/>
            <person name="Davaapurev B.O."/>
            <person name="Fukumoto A."/>
            <person name="Tsetseg B."/>
            <person name="Kato F."/>
            <person name="Tamura T."/>
            <person name="Batkhuu J."/>
            <person name="Anzai Y."/>
        </authorList>
    </citation>
    <scope>NUCLEOTIDE SEQUENCE [LARGE SCALE GENOMIC DNA]</scope>
    <source>
        <strain evidence="8">NUM-2625</strain>
    </source>
</reference>
<feature type="domain" description="AAA+ ATPase" evidence="6">
    <location>
        <begin position="645"/>
        <end position="809"/>
    </location>
</feature>
<dbReference type="InterPro" id="IPR002586">
    <property type="entry name" value="CobQ/CobB/MinD/ParA_Nub-bd_dom"/>
</dbReference>
<evidence type="ECO:0000313" key="7">
    <source>
        <dbReference type="EMBL" id="GIL27662.1"/>
    </source>
</evidence>
<dbReference type="GO" id="GO:0015420">
    <property type="term" value="F:ABC-type vitamin B12 transporter activity"/>
    <property type="evidence" value="ECO:0007669"/>
    <property type="project" value="UniProtKB-UniRule"/>
</dbReference>
<dbReference type="InterPro" id="IPR027417">
    <property type="entry name" value="P-loop_NTPase"/>
</dbReference>
<dbReference type="PANTHER" id="PTHR21343:SF1">
    <property type="entry name" value="COBYRIC ACID SYNTHASE"/>
    <property type="match status" value="1"/>
</dbReference>
<dbReference type="InterPro" id="IPR047045">
    <property type="entry name" value="CobQ_N"/>
</dbReference>
<comment type="caution">
    <text evidence="7">The sequence shown here is derived from an EMBL/GenBank/DDBJ whole genome shotgun (WGS) entry which is preliminary data.</text>
</comment>
<keyword evidence="8" id="KW-1185">Reference proteome</keyword>
<dbReference type="GO" id="GO:0003824">
    <property type="term" value="F:catalytic activity"/>
    <property type="evidence" value="ECO:0007669"/>
    <property type="project" value="InterPro"/>
</dbReference>
<dbReference type="Pfam" id="PF01656">
    <property type="entry name" value="CbiA"/>
    <property type="match status" value="1"/>
</dbReference>
<dbReference type="EMBL" id="BOPO01000050">
    <property type="protein sequence ID" value="GIL27662.1"/>
    <property type="molecule type" value="Genomic_DNA"/>
</dbReference>
<feature type="active site" evidence="4">
    <location>
        <position position="435"/>
    </location>
</feature>
<dbReference type="HAMAP" id="MF_00028">
    <property type="entry name" value="CobQ"/>
    <property type="match status" value="1"/>
</dbReference>
<proteinExistence type="inferred from homology"/>
<keyword evidence="2 4" id="KW-0169">Cobalamin biosynthesis</keyword>
<sequence length="835" mass="88010">MTGLRGSLLVAGTTSDAGKSTLVAALCRYLRRRGVRVAPFKAQNMSNNSAVTPDGGEIGRAQAWQAAASGLEPSVRFNPVLLKPGSDRRSQVVVLGEARGEVSAGRYGALRAELGRIVATTLDQLRAEYDVVICEGAGSPAEINLRAGDLANMGLARAAELPTIVVGDIDRGGVFASMFGTLALLEPADQRLVAGFVINKFRGDAALLRPGLDMLTDLTGRPTLGVLPYQPDLWWDTEDSLSYSDGRLLGRPGPARGSQWLRVAVVRLPRISNATDVEALAAEPGVSVRLTTSAAELADADLIVLPGSKATVADLDWLRHRGLAEPIRAHAAAGRPVLGLCGGYQMLGATIDDPVESGRGLVDGLGLLPVHVRFAAGKRLARVDGSALGAPVHGYEIHHGRAEVGYDATAAPLIVDAAGAGEGCRAGSVFGTHWHGTFDGNAFRRAFLVEVARLAGRDGFQVSTDTDVPALREASLDRLGDLVDQHLDGAALERLIAHGAPPGLPFVPPGPPPVPPLGRPVPPGEPPVPPLGRSVPPATAPTVPTEPLVPAPGPPPATSGTTPGTPPPPPTPTPAAAPGPRFVTSAVPRRLAQVLAVLDGTDRPTVAAGPPPARPAEPLVTGDREVVSFDRLAAEILAAPARCGPARVVAVDGRAGSGKSTLATRLTDALTATGAGVYLLHTDDLLQGWLDIVSFWPRLEEWVLAPLRRGEPARFRRYDWQRGAFPDRFEPIGRPDVLLLDGVTTARAAARPLLTRSLYVQTDRRLRYERGVRRDGAGVVPDWTRWMSDEDQHFAADRTVERVDLVADGAPTIDHRPETHFVRIVPGVGSCQGFP</sequence>
<organism evidence="7 8">
    <name type="scientific">Actinocatenispora comari</name>
    <dbReference type="NCBI Taxonomy" id="2807577"/>
    <lineage>
        <taxon>Bacteria</taxon>
        <taxon>Bacillati</taxon>
        <taxon>Actinomycetota</taxon>
        <taxon>Actinomycetes</taxon>
        <taxon>Micromonosporales</taxon>
        <taxon>Micromonosporaceae</taxon>
        <taxon>Actinocatenispora</taxon>
    </lineage>
</organism>
<name>A0A8J4AEJ6_9ACTN</name>
<evidence type="ECO:0000256" key="5">
    <source>
        <dbReference type="SAM" id="MobiDB-lite"/>
    </source>
</evidence>
<dbReference type="CDD" id="cd01750">
    <property type="entry name" value="GATase1_CobQ"/>
    <property type="match status" value="1"/>
</dbReference>
<dbReference type="SUPFAM" id="SSF52317">
    <property type="entry name" value="Class I glutamine amidotransferase-like"/>
    <property type="match status" value="1"/>
</dbReference>
<dbReference type="CDD" id="cd05389">
    <property type="entry name" value="CobQ_N"/>
    <property type="match status" value="1"/>
</dbReference>
<gene>
    <name evidence="4" type="primary">cobQ</name>
    <name evidence="7" type="ORF">NUM_29160</name>
</gene>
<feature type="compositionally biased region" description="Low complexity" evidence="5">
    <location>
        <begin position="531"/>
        <end position="546"/>
    </location>
</feature>
<protein>
    <recommendedName>
        <fullName evidence="4">Cobyric acid synthase</fullName>
    </recommendedName>
</protein>
<evidence type="ECO:0000259" key="6">
    <source>
        <dbReference type="SMART" id="SM00382"/>
    </source>
</evidence>
<feature type="compositionally biased region" description="Pro residues" evidence="5">
    <location>
        <begin position="564"/>
        <end position="577"/>
    </location>
</feature>
<comment type="pathway">
    <text evidence="1 4">Cofactor biosynthesis; adenosylcobalamin biosynthesis.</text>
</comment>
<feature type="active site" description="Nucleophile" evidence="4">
    <location>
        <position position="341"/>
    </location>
</feature>